<dbReference type="AlphaFoldDB" id="A8N856"/>
<accession>A8N856</accession>
<evidence type="ECO:0000259" key="2">
    <source>
        <dbReference type="Pfam" id="PF20151"/>
    </source>
</evidence>
<protein>
    <recommendedName>
        <fullName evidence="2">DUF6533 domain-containing protein</fullName>
    </recommendedName>
</protein>
<dbReference type="KEGG" id="cci:CC1G_09277"/>
<dbReference type="VEuPathDB" id="FungiDB:CC1G_09277"/>
<evidence type="ECO:0000313" key="4">
    <source>
        <dbReference type="Proteomes" id="UP000001861"/>
    </source>
</evidence>
<keyword evidence="1" id="KW-1133">Transmembrane helix</keyword>
<evidence type="ECO:0000256" key="1">
    <source>
        <dbReference type="SAM" id="Phobius"/>
    </source>
</evidence>
<dbReference type="OrthoDB" id="3341843at2759"/>
<keyword evidence="4" id="KW-1185">Reference proteome</keyword>
<feature type="transmembrane region" description="Helical" evidence="1">
    <location>
        <begin position="47"/>
        <end position="67"/>
    </location>
</feature>
<feature type="transmembrane region" description="Helical" evidence="1">
    <location>
        <begin position="79"/>
        <end position="100"/>
    </location>
</feature>
<feature type="transmembrane region" description="Helical" evidence="1">
    <location>
        <begin position="112"/>
        <end position="134"/>
    </location>
</feature>
<keyword evidence="1" id="KW-0812">Transmembrane</keyword>
<dbReference type="STRING" id="240176.A8N856"/>
<organism evidence="3 4">
    <name type="scientific">Coprinopsis cinerea (strain Okayama-7 / 130 / ATCC MYA-4618 / FGSC 9003)</name>
    <name type="common">Inky cap fungus</name>
    <name type="synonym">Hormographiella aspergillata</name>
    <dbReference type="NCBI Taxonomy" id="240176"/>
    <lineage>
        <taxon>Eukaryota</taxon>
        <taxon>Fungi</taxon>
        <taxon>Dikarya</taxon>
        <taxon>Basidiomycota</taxon>
        <taxon>Agaricomycotina</taxon>
        <taxon>Agaricomycetes</taxon>
        <taxon>Agaricomycetidae</taxon>
        <taxon>Agaricales</taxon>
        <taxon>Agaricineae</taxon>
        <taxon>Psathyrellaceae</taxon>
        <taxon>Coprinopsis</taxon>
    </lineage>
</organism>
<sequence length="254" mass="28732">MALLPDLFNLNCVGMACIALVVYDYLCTLVDEVEYVWRSRWSIGIPLFFLNRYLVFVDQALLFHFSLQTTASPSTCGKLFQSGIWMLIFGGNVASFIIYMQTCAIWANQWKVVIPLLVLQLVSSVSLLVFRVIAERFQGETGHVTRFLASSMEHQHIYNRAWRVVCRDPYNVLSSIYLCHHLRDRSNYDRIYRRQGLSTHPGFQVVLSESDAGGVLGILYCICILVFSMSNAIISEALEGTISSHLLGTGDRNA</sequence>
<evidence type="ECO:0000313" key="3">
    <source>
        <dbReference type="EMBL" id="EAU90800.2"/>
    </source>
</evidence>
<name>A8N856_COPC7</name>
<dbReference type="Proteomes" id="UP000001861">
    <property type="component" value="Unassembled WGS sequence"/>
</dbReference>
<comment type="caution">
    <text evidence="3">The sequence shown here is derived from an EMBL/GenBank/DDBJ whole genome shotgun (WGS) entry which is preliminary data.</text>
</comment>
<proteinExistence type="predicted"/>
<dbReference type="RefSeq" id="XP_001831012.2">
    <property type="nucleotide sequence ID" value="XM_001830960.2"/>
</dbReference>
<feature type="transmembrane region" description="Helical" evidence="1">
    <location>
        <begin position="6"/>
        <end position="26"/>
    </location>
</feature>
<dbReference type="OMA" id="MPEDSAH"/>
<dbReference type="InterPro" id="IPR045340">
    <property type="entry name" value="DUF6533"/>
</dbReference>
<feature type="transmembrane region" description="Helical" evidence="1">
    <location>
        <begin position="212"/>
        <end position="234"/>
    </location>
</feature>
<dbReference type="Pfam" id="PF20151">
    <property type="entry name" value="DUF6533"/>
    <property type="match status" value="1"/>
</dbReference>
<dbReference type="GeneID" id="6007466"/>
<dbReference type="InParanoid" id="A8N856"/>
<dbReference type="EMBL" id="AACS02000003">
    <property type="protein sequence ID" value="EAU90800.2"/>
    <property type="molecule type" value="Genomic_DNA"/>
</dbReference>
<dbReference type="HOGENOM" id="CLU_1094216_0_0_1"/>
<gene>
    <name evidence="3" type="ORF">CC1G_09277</name>
</gene>
<reference evidence="3 4" key="1">
    <citation type="journal article" date="2010" name="Proc. Natl. Acad. Sci. U.S.A.">
        <title>Insights into evolution of multicellular fungi from the assembled chromosomes of the mushroom Coprinopsis cinerea (Coprinus cinereus).</title>
        <authorList>
            <person name="Stajich J.E."/>
            <person name="Wilke S.K."/>
            <person name="Ahren D."/>
            <person name="Au C.H."/>
            <person name="Birren B.W."/>
            <person name="Borodovsky M."/>
            <person name="Burns C."/>
            <person name="Canback B."/>
            <person name="Casselton L.A."/>
            <person name="Cheng C.K."/>
            <person name="Deng J."/>
            <person name="Dietrich F.S."/>
            <person name="Fargo D.C."/>
            <person name="Farman M.L."/>
            <person name="Gathman A.C."/>
            <person name="Goldberg J."/>
            <person name="Guigo R."/>
            <person name="Hoegger P.J."/>
            <person name="Hooker J.B."/>
            <person name="Huggins A."/>
            <person name="James T.Y."/>
            <person name="Kamada T."/>
            <person name="Kilaru S."/>
            <person name="Kodira C."/>
            <person name="Kues U."/>
            <person name="Kupfer D."/>
            <person name="Kwan H.S."/>
            <person name="Lomsadze A."/>
            <person name="Li W."/>
            <person name="Lilly W.W."/>
            <person name="Ma L.J."/>
            <person name="Mackey A.J."/>
            <person name="Manning G."/>
            <person name="Martin F."/>
            <person name="Muraguchi H."/>
            <person name="Natvig D.O."/>
            <person name="Palmerini H."/>
            <person name="Ramesh M.A."/>
            <person name="Rehmeyer C.J."/>
            <person name="Roe B.A."/>
            <person name="Shenoy N."/>
            <person name="Stanke M."/>
            <person name="Ter-Hovhannisyan V."/>
            <person name="Tunlid A."/>
            <person name="Velagapudi R."/>
            <person name="Vision T.J."/>
            <person name="Zeng Q."/>
            <person name="Zolan M.E."/>
            <person name="Pukkila P.J."/>
        </authorList>
    </citation>
    <scope>NUCLEOTIDE SEQUENCE [LARGE SCALE GENOMIC DNA]</scope>
    <source>
        <strain evidence="4">Okayama-7 / 130 / ATCC MYA-4618 / FGSC 9003</strain>
    </source>
</reference>
<feature type="domain" description="DUF6533" evidence="2">
    <location>
        <begin position="12"/>
        <end position="57"/>
    </location>
</feature>
<keyword evidence="1" id="KW-0472">Membrane</keyword>